<evidence type="ECO:0000313" key="6">
    <source>
        <dbReference type="Proteomes" id="UP000250223"/>
    </source>
</evidence>
<evidence type="ECO:0000313" key="3">
    <source>
        <dbReference type="EMBL" id="SDK85245.1"/>
    </source>
</evidence>
<dbReference type="EMBL" id="FNGL01000001">
    <property type="protein sequence ID" value="SDK85245.1"/>
    <property type="molecule type" value="Genomic_DNA"/>
</dbReference>
<evidence type="ECO:0000313" key="7">
    <source>
        <dbReference type="Proteomes" id="UP000528432"/>
    </source>
</evidence>
<evidence type="ECO:0000256" key="1">
    <source>
        <dbReference type="SAM" id="Phobius"/>
    </source>
</evidence>
<protein>
    <submittedName>
        <fullName evidence="2">Uncharacterized protein</fullName>
    </submittedName>
</protein>
<accession>A0A239ZJN1</accession>
<keyword evidence="1" id="KW-0472">Membrane</keyword>
<reference evidence="2 7" key="3">
    <citation type="submission" date="2020-05" db="EMBL/GenBank/DDBJ databases">
        <title>Draft genome sequence of Clostridium cochlearium strain AGROS13 isolated from a sheep dairy farm in New Zealand.</title>
        <authorList>
            <person name="Gupta T.B."/>
            <person name="Jauregui R."/>
            <person name="Risson A.N."/>
            <person name="Brightwell G."/>
            <person name="Maclean P."/>
        </authorList>
    </citation>
    <scope>NUCLEOTIDE SEQUENCE [LARGE SCALE GENOMIC DNA]</scope>
    <source>
        <strain evidence="2 7">AGROS13</strain>
    </source>
</reference>
<feature type="transmembrane region" description="Helical" evidence="1">
    <location>
        <begin position="7"/>
        <end position="25"/>
    </location>
</feature>
<evidence type="ECO:0000313" key="5">
    <source>
        <dbReference type="Proteomes" id="UP000198811"/>
    </source>
</evidence>
<feature type="transmembrane region" description="Helical" evidence="1">
    <location>
        <begin position="31"/>
        <end position="51"/>
    </location>
</feature>
<dbReference type="EMBL" id="JABFIF010000007">
    <property type="protein sequence ID" value="NOH15836.1"/>
    <property type="molecule type" value="Genomic_DNA"/>
</dbReference>
<proteinExistence type="predicted"/>
<dbReference type="Proteomes" id="UP000528432">
    <property type="component" value="Unassembled WGS sequence"/>
</dbReference>
<dbReference type="AlphaFoldDB" id="A0A239ZJN1"/>
<dbReference type="EMBL" id="UAWC01000026">
    <property type="protein sequence ID" value="SQB36109.1"/>
    <property type="molecule type" value="Genomic_DNA"/>
</dbReference>
<gene>
    <name evidence="2" type="ORF">HMJ28_05415</name>
    <name evidence="4" type="ORF">NCTC13028_02338</name>
    <name evidence="3" type="ORF">SAMN05216497_101259</name>
</gene>
<dbReference type="GeneID" id="70576578"/>
<reference evidence="3 5" key="1">
    <citation type="submission" date="2016-10" db="EMBL/GenBank/DDBJ databases">
        <authorList>
            <person name="Varghese N."/>
            <person name="Submissions S."/>
        </authorList>
    </citation>
    <scope>NUCLEOTIDE SEQUENCE [LARGE SCALE GENOMIC DNA]</scope>
    <source>
        <strain evidence="3 5">NLAE-zl-C224</strain>
    </source>
</reference>
<dbReference type="STRING" id="1494.SAMN05216497_101259"/>
<dbReference type="Proteomes" id="UP000198811">
    <property type="component" value="Unassembled WGS sequence"/>
</dbReference>
<sequence>MKNNQSILNVLFILVTVITIISRSFEVGSIYRIILLAISIIISIPYFYILVKNKMYKNNLLNLFVAILVFFQIINIIYYTYVLKIQ</sequence>
<dbReference type="Proteomes" id="UP000250223">
    <property type="component" value="Unassembled WGS sequence"/>
</dbReference>
<reference evidence="4 6" key="2">
    <citation type="submission" date="2018-06" db="EMBL/GenBank/DDBJ databases">
        <authorList>
            <consortium name="Pathogen Informatics"/>
            <person name="Doyle S."/>
        </authorList>
    </citation>
    <scope>NUCLEOTIDE SEQUENCE [LARGE SCALE GENOMIC DNA]</scope>
    <source>
        <strain evidence="4 6">NCTC13028</strain>
    </source>
</reference>
<keyword evidence="1" id="KW-1133">Transmembrane helix</keyword>
<evidence type="ECO:0000313" key="4">
    <source>
        <dbReference type="EMBL" id="SQB36109.1"/>
    </source>
</evidence>
<keyword evidence="1" id="KW-0812">Transmembrane</keyword>
<evidence type="ECO:0000313" key="2">
    <source>
        <dbReference type="EMBL" id="NOH15836.1"/>
    </source>
</evidence>
<name>A0A239ZJN1_CLOCO</name>
<keyword evidence="5" id="KW-1185">Reference proteome</keyword>
<organism evidence="2 7">
    <name type="scientific">Clostridium cochlearium</name>
    <dbReference type="NCBI Taxonomy" id="1494"/>
    <lineage>
        <taxon>Bacteria</taxon>
        <taxon>Bacillati</taxon>
        <taxon>Bacillota</taxon>
        <taxon>Clostridia</taxon>
        <taxon>Eubacteriales</taxon>
        <taxon>Clostridiaceae</taxon>
        <taxon>Clostridium</taxon>
    </lineage>
</organism>
<feature type="transmembrane region" description="Helical" evidence="1">
    <location>
        <begin position="63"/>
        <end position="81"/>
    </location>
</feature>
<dbReference type="RefSeq" id="WP_089863128.1">
    <property type="nucleotide sequence ID" value="NZ_CP173238.1"/>
</dbReference>